<dbReference type="SUPFAM" id="SSF52540">
    <property type="entry name" value="P-loop containing nucleoside triphosphate hydrolases"/>
    <property type="match status" value="1"/>
</dbReference>
<comment type="similarity">
    <text evidence="1 9">Belongs to the GTP-binding SRP family. SRP54 subfamily.</text>
</comment>
<evidence type="ECO:0000256" key="5">
    <source>
        <dbReference type="ARBA" id="ARBA00023134"/>
    </source>
</evidence>
<dbReference type="NCBIfam" id="TIGR00959">
    <property type="entry name" value="ffh"/>
    <property type="match status" value="1"/>
</dbReference>
<gene>
    <name evidence="9" type="primary">ffh</name>
    <name evidence="12" type="ORF">SAMN04487771_101820</name>
</gene>
<evidence type="ECO:0000256" key="7">
    <source>
        <dbReference type="ARBA" id="ARBA00023274"/>
    </source>
</evidence>
<comment type="subcellular location">
    <subcellularLocation>
        <location evidence="9">Cytoplasm</location>
    </subcellularLocation>
    <text evidence="9">The SRP-RNC complex is targeted to the cytoplasmic membrane.</text>
</comment>
<dbReference type="EMBL" id="FOIL01000018">
    <property type="protein sequence ID" value="SET43605.1"/>
    <property type="molecule type" value="Genomic_DNA"/>
</dbReference>
<evidence type="ECO:0000256" key="9">
    <source>
        <dbReference type="HAMAP-Rule" id="MF_00306"/>
    </source>
</evidence>
<feature type="binding site" evidence="9">
    <location>
        <begin position="248"/>
        <end position="251"/>
    </location>
    <ligand>
        <name>GTP</name>
        <dbReference type="ChEBI" id="CHEBI:37565"/>
    </ligand>
</feature>
<evidence type="ECO:0000256" key="1">
    <source>
        <dbReference type="ARBA" id="ARBA00005450"/>
    </source>
</evidence>
<evidence type="ECO:0000256" key="2">
    <source>
        <dbReference type="ARBA" id="ARBA00022741"/>
    </source>
</evidence>
<comment type="subunit">
    <text evidence="9">Part of the signal recognition particle protein translocation system, which is composed of SRP and FtsY.</text>
</comment>
<reference evidence="12 13" key="1">
    <citation type="submission" date="2016-10" db="EMBL/GenBank/DDBJ databases">
        <authorList>
            <person name="de Groot N.N."/>
        </authorList>
    </citation>
    <scope>NUCLEOTIDE SEQUENCE [LARGE SCALE GENOMIC DNA]</scope>
    <source>
        <strain evidence="12 13">KH1P1</strain>
    </source>
</reference>
<dbReference type="InterPro" id="IPR003593">
    <property type="entry name" value="AAA+_ATPase"/>
</dbReference>
<dbReference type="OrthoDB" id="9804720at2"/>
<dbReference type="GO" id="GO:0005525">
    <property type="term" value="F:GTP binding"/>
    <property type="evidence" value="ECO:0007669"/>
    <property type="project" value="UniProtKB-UniRule"/>
</dbReference>
<dbReference type="InterPro" id="IPR004125">
    <property type="entry name" value="Signal_recog_particle_SRP54_M"/>
</dbReference>
<dbReference type="InterPro" id="IPR004780">
    <property type="entry name" value="SRP"/>
</dbReference>
<comment type="domain">
    <text evidence="9">Composed of three domains: the N-terminal N domain, which is responsible for interactions with the ribosome, the central G domain, which binds GTP, and the C-terminal M domain, which binds the RNA and the signal sequence of the RNC.</text>
</comment>
<keyword evidence="9" id="KW-0963">Cytoplasm</keyword>
<dbReference type="SMART" id="SM00962">
    <property type="entry name" value="SRP54"/>
    <property type="match status" value="1"/>
</dbReference>
<keyword evidence="13" id="KW-1185">Reference proteome</keyword>
<dbReference type="InterPro" id="IPR022941">
    <property type="entry name" value="SRP54"/>
</dbReference>
<dbReference type="PROSITE" id="PS00300">
    <property type="entry name" value="SRP54"/>
    <property type="match status" value="1"/>
</dbReference>
<evidence type="ECO:0000256" key="8">
    <source>
        <dbReference type="ARBA" id="ARBA00048027"/>
    </source>
</evidence>
<dbReference type="Gene3D" id="1.20.120.140">
    <property type="entry name" value="Signal recognition particle SRP54, nucleotide-binding domain"/>
    <property type="match status" value="1"/>
</dbReference>
<dbReference type="eggNOG" id="COG0541">
    <property type="taxonomic scope" value="Bacteria"/>
</dbReference>
<keyword evidence="3 9" id="KW-0378">Hydrolase</keyword>
<dbReference type="AlphaFoldDB" id="A0A1I0EEC7"/>
<keyword evidence="5 9" id="KW-0342">GTP-binding</keyword>
<comment type="function">
    <text evidence="9">Involved in targeting and insertion of nascent membrane proteins into the cytoplasmic membrane. Binds to the hydrophobic signal sequence of the ribosome-nascent chain (RNC) as it emerges from the ribosomes. The SRP-RNC complex is then targeted to the cytoplasmic membrane where it interacts with the SRP receptor FtsY.</text>
</comment>
<dbReference type="SUPFAM" id="SSF47446">
    <property type="entry name" value="Signal peptide-binding domain"/>
    <property type="match status" value="1"/>
</dbReference>
<evidence type="ECO:0000313" key="12">
    <source>
        <dbReference type="EMBL" id="SET43605.1"/>
    </source>
</evidence>
<dbReference type="EC" id="3.6.5.4" evidence="9"/>
<evidence type="ECO:0000256" key="3">
    <source>
        <dbReference type="ARBA" id="ARBA00022801"/>
    </source>
</evidence>
<dbReference type="Pfam" id="PF02978">
    <property type="entry name" value="SRP_SPB"/>
    <property type="match status" value="1"/>
</dbReference>
<dbReference type="Proteomes" id="UP000199820">
    <property type="component" value="Unassembled WGS sequence"/>
</dbReference>
<evidence type="ECO:0000256" key="4">
    <source>
        <dbReference type="ARBA" id="ARBA00022884"/>
    </source>
</evidence>
<dbReference type="CDD" id="cd18539">
    <property type="entry name" value="SRP_G"/>
    <property type="match status" value="1"/>
</dbReference>
<feature type="domain" description="SRP54-type proteins GTP-binding" evidence="11">
    <location>
        <begin position="269"/>
        <end position="282"/>
    </location>
</feature>
<dbReference type="STRING" id="1526.SAMN02910262_00463"/>
<dbReference type="HAMAP" id="MF_00306">
    <property type="entry name" value="SRP54"/>
    <property type="match status" value="1"/>
</dbReference>
<comment type="catalytic activity">
    <reaction evidence="8 9">
        <text>GTP + H2O = GDP + phosphate + H(+)</text>
        <dbReference type="Rhea" id="RHEA:19669"/>
        <dbReference type="ChEBI" id="CHEBI:15377"/>
        <dbReference type="ChEBI" id="CHEBI:15378"/>
        <dbReference type="ChEBI" id="CHEBI:37565"/>
        <dbReference type="ChEBI" id="CHEBI:43474"/>
        <dbReference type="ChEBI" id="CHEBI:58189"/>
        <dbReference type="EC" id="3.6.5.4"/>
    </reaction>
</comment>
<keyword evidence="6 9" id="KW-0733">Signal recognition particle</keyword>
<dbReference type="GO" id="GO:0006614">
    <property type="term" value="P:SRP-dependent cotranslational protein targeting to membrane"/>
    <property type="evidence" value="ECO:0007669"/>
    <property type="project" value="InterPro"/>
</dbReference>
<dbReference type="Gene3D" id="3.40.50.300">
    <property type="entry name" value="P-loop containing nucleotide triphosphate hydrolases"/>
    <property type="match status" value="1"/>
</dbReference>
<keyword evidence="2 9" id="KW-0547">Nucleotide-binding</keyword>
<evidence type="ECO:0000313" key="13">
    <source>
        <dbReference type="Proteomes" id="UP000199820"/>
    </source>
</evidence>
<dbReference type="InterPro" id="IPR027417">
    <property type="entry name" value="P-loop_NTPase"/>
</dbReference>
<dbReference type="PANTHER" id="PTHR11564">
    <property type="entry name" value="SIGNAL RECOGNITION PARTICLE 54K PROTEIN SRP54"/>
    <property type="match status" value="1"/>
</dbReference>
<evidence type="ECO:0000256" key="10">
    <source>
        <dbReference type="SAM" id="Coils"/>
    </source>
</evidence>
<feature type="binding site" evidence="9">
    <location>
        <begin position="109"/>
        <end position="116"/>
    </location>
    <ligand>
        <name>GTP</name>
        <dbReference type="ChEBI" id="CHEBI:37565"/>
    </ligand>
</feature>
<organism evidence="12 13">
    <name type="scientific">[Clostridium] aminophilum</name>
    <dbReference type="NCBI Taxonomy" id="1526"/>
    <lineage>
        <taxon>Bacteria</taxon>
        <taxon>Bacillati</taxon>
        <taxon>Bacillota</taxon>
        <taxon>Clostridia</taxon>
        <taxon>Lachnospirales</taxon>
        <taxon>Lachnospiraceae</taxon>
    </lineage>
</organism>
<dbReference type="InterPro" id="IPR042101">
    <property type="entry name" value="SRP54_N_sf"/>
</dbReference>
<protein>
    <recommendedName>
        <fullName evidence="9">Signal recognition particle protein</fullName>
        <ecNumber evidence="9">3.6.5.4</ecNumber>
    </recommendedName>
    <alternativeName>
        <fullName evidence="9">Fifty-four homolog</fullName>
    </alternativeName>
</protein>
<dbReference type="InterPro" id="IPR013822">
    <property type="entry name" value="Signal_recog_particl_SRP54_hlx"/>
</dbReference>
<dbReference type="InterPro" id="IPR036891">
    <property type="entry name" value="Signal_recog_part_SRP54_M_sf"/>
</dbReference>
<dbReference type="Pfam" id="PF00448">
    <property type="entry name" value="SRP54"/>
    <property type="match status" value="1"/>
</dbReference>
<keyword evidence="7 9" id="KW-0687">Ribonucleoprotein</keyword>
<dbReference type="GO" id="GO:0008312">
    <property type="term" value="F:7S RNA binding"/>
    <property type="evidence" value="ECO:0007669"/>
    <property type="project" value="InterPro"/>
</dbReference>
<feature type="binding site" evidence="9">
    <location>
        <begin position="190"/>
        <end position="194"/>
    </location>
    <ligand>
        <name>GTP</name>
        <dbReference type="ChEBI" id="CHEBI:37565"/>
    </ligand>
</feature>
<name>A0A1I0EEC7_9FIRM</name>
<evidence type="ECO:0000256" key="6">
    <source>
        <dbReference type="ARBA" id="ARBA00023135"/>
    </source>
</evidence>
<feature type="coiled-coil region" evidence="10">
    <location>
        <begin position="316"/>
        <end position="343"/>
    </location>
</feature>
<dbReference type="GO" id="GO:0003924">
    <property type="term" value="F:GTPase activity"/>
    <property type="evidence" value="ECO:0007669"/>
    <property type="project" value="UniProtKB-UniRule"/>
</dbReference>
<dbReference type="Pfam" id="PF02881">
    <property type="entry name" value="SRP54_N"/>
    <property type="match status" value="1"/>
</dbReference>
<keyword evidence="4 9" id="KW-0694">RNA-binding</keyword>
<proteinExistence type="inferred from homology"/>
<dbReference type="PANTHER" id="PTHR11564:SF5">
    <property type="entry name" value="SIGNAL RECOGNITION PARTICLE SUBUNIT SRP54"/>
    <property type="match status" value="1"/>
</dbReference>
<dbReference type="SMART" id="SM00963">
    <property type="entry name" value="SRP54_N"/>
    <property type="match status" value="1"/>
</dbReference>
<dbReference type="InterPro" id="IPR000897">
    <property type="entry name" value="SRP54_GTPase_dom"/>
</dbReference>
<sequence>MAFESLSDKLQNIFRNLTGKGRLSEADVKAGLREVKLALLEADVNFKVVKDFIKKVQERSVGTDVLEGLNPGQMVIKIVNEEMVSLMGSETTEIKFRPSNEITVLMMIGLQGAGKTTTAAKLAGKFKQAGRKPLLVAGDVYRPAAIEQLQRNGEKVGVPVFAMGKADPVNIAKAAIEHAKNTGSNLVILDTAGRLQIDDRLMEELQNIKASVAVDETILVVDSMTGQEAVNVASTFDEKIGVDGVVLTKLDGDTRGGAALSIRAVTGKPILYVGMGEKLEDLQQFYPDRMASRILGMGDVLSLIDKATAIVDEDEAKKLSQKIRKAEFDYDDFLKQMQQLRKLGGLGGILGMLPGMGKLKDIDLESGEKQMHRIEAIIHSMTAEERSHPDLMNPSRKKRIARGAGVDIAEVNRLVKQFADMRKMMKQLPGMMGKGKKHGGFGGFGGLNVMGGMFGRNKFPF</sequence>
<dbReference type="SMART" id="SM00382">
    <property type="entry name" value="AAA"/>
    <property type="match status" value="1"/>
</dbReference>
<keyword evidence="10" id="KW-0175">Coiled coil</keyword>
<dbReference type="GO" id="GO:0048500">
    <property type="term" value="C:signal recognition particle"/>
    <property type="evidence" value="ECO:0007669"/>
    <property type="project" value="UniProtKB-UniRule"/>
</dbReference>
<dbReference type="FunFam" id="3.40.50.300:FF:000022">
    <property type="entry name" value="Signal recognition particle 54 kDa subunit"/>
    <property type="match status" value="1"/>
</dbReference>
<dbReference type="RefSeq" id="WP_074649373.1">
    <property type="nucleotide sequence ID" value="NZ_FOIL01000018.1"/>
</dbReference>
<dbReference type="Gene3D" id="1.10.260.30">
    <property type="entry name" value="Signal recognition particle, SRP54 subunit, M-domain"/>
    <property type="match status" value="1"/>
</dbReference>
<evidence type="ECO:0000259" key="11">
    <source>
        <dbReference type="PROSITE" id="PS00300"/>
    </source>
</evidence>
<accession>A0A1I0EEC7</accession>